<dbReference type="EMBL" id="JAUZMZ010000042">
    <property type="protein sequence ID" value="MEE2032379.1"/>
    <property type="molecule type" value="Genomic_DNA"/>
</dbReference>
<dbReference type="SUPFAM" id="SSF52266">
    <property type="entry name" value="SGNH hydrolase"/>
    <property type="match status" value="1"/>
</dbReference>
<evidence type="ECO:0000313" key="3">
    <source>
        <dbReference type="Proteomes" id="UP001331936"/>
    </source>
</evidence>
<organism evidence="2 3">
    <name type="scientific">Rhodococcus chondri</name>
    <dbReference type="NCBI Taxonomy" id="3065941"/>
    <lineage>
        <taxon>Bacteria</taxon>
        <taxon>Bacillati</taxon>
        <taxon>Actinomycetota</taxon>
        <taxon>Actinomycetes</taxon>
        <taxon>Mycobacteriales</taxon>
        <taxon>Nocardiaceae</taxon>
        <taxon>Rhodococcus</taxon>
    </lineage>
</organism>
<dbReference type="EC" id="3.1.-.-" evidence="2"/>
<evidence type="ECO:0000259" key="1">
    <source>
        <dbReference type="Pfam" id="PF13472"/>
    </source>
</evidence>
<keyword evidence="3" id="KW-1185">Reference proteome</keyword>
<comment type="caution">
    <text evidence="2">The sequence shown here is derived from an EMBL/GenBank/DDBJ whole genome shotgun (WGS) entry which is preliminary data.</text>
</comment>
<name>A0ABU7JR57_9NOCA</name>
<evidence type="ECO:0000313" key="2">
    <source>
        <dbReference type="EMBL" id="MEE2032379.1"/>
    </source>
</evidence>
<proteinExistence type="predicted"/>
<dbReference type="Gene3D" id="3.40.50.1110">
    <property type="entry name" value="SGNH hydrolase"/>
    <property type="match status" value="1"/>
</dbReference>
<dbReference type="InterPro" id="IPR037460">
    <property type="entry name" value="SEST-like"/>
</dbReference>
<sequence>MPETQSVSAAPHYDSYVALGDSFTAGPGIPPQAADACGRSGSNYPTLVAAALDVPHFVDVSCGGAVSTHLEHPQPTFRGVAVPPQYEALTPDTDLVTVGVGGNDIGLVQLAAGCVNLSPPPDGLSCAETNTAGGTDRVDAVINAFAPRYEMIADEIRERSPHARIVFVGYPTGIRAGGCFPEQRVWPQDATYLQDKIGRLNTVMEQQAHAADAEYVDLGSSTVGHDACAEPGDRWMEGLVPVAESIPMHPNAAGHRNTAERILESLAG</sequence>
<feature type="domain" description="SGNH hydrolase-type esterase" evidence="1">
    <location>
        <begin position="18"/>
        <end position="256"/>
    </location>
</feature>
<dbReference type="Proteomes" id="UP001331936">
    <property type="component" value="Unassembled WGS sequence"/>
</dbReference>
<dbReference type="PANTHER" id="PTHR37981">
    <property type="entry name" value="LIPASE 2"/>
    <property type="match status" value="1"/>
</dbReference>
<dbReference type="Pfam" id="PF13472">
    <property type="entry name" value="Lipase_GDSL_2"/>
    <property type="match status" value="1"/>
</dbReference>
<dbReference type="PANTHER" id="PTHR37981:SF1">
    <property type="entry name" value="SGNH HYDROLASE-TYPE ESTERASE DOMAIN-CONTAINING PROTEIN"/>
    <property type="match status" value="1"/>
</dbReference>
<dbReference type="RefSeq" id="WP_330151799.1">
    <property type="nucleotide sequence ID" value="NZ_JAUZMZ010000042.1"/>
</dbReference>
<dbReference type="GO" id="GO:0016787">
    <property type="term" value="F:hydrolase activity"/>
    <property type="evidence" value="ECO:0007669"/>
    <property type="project" value="UniProtKB-KW"/>
</dbReference>
<dbReference type="InterPro" id="IPR036514">
    <property type="entry name" value="SGNH_hydro_sf"/>
</dbReference>
<reference evidence="2 3" key="1">
    <citation type="submission" date="2023-08" db="EMBL/GenBank/DDBJ databases">
        <authorList>
            <person name="Girao M."/>
            <person name="Carvalho M.F."/>
        </authorList>
    </citation>
    <scope>NUCLEOTIDE SEQUENCE [LARGE SCALE GENOMIC DNA]</scope>
    <source>
        <strain evidence="2 3">CC-R104</strain>
    </source>
</reference>
<dbReference type="InterPro" id="IPR013830">
    <property type="entry name" value="SGNH_hydro"/>
</dbReference>
<keyword evidence="2" id="KW-0378">Hydrolase</keyword>
<protein>
    <submittedName>
        <fullName evidence="2">SGNH/GDSL hydrolase family protein</fullName>
        <ecNumber evidence="2">3.1.-.-</ecNumber>
    </submittedName>
</protein>
<accession>A0ABU7JR57</accession>
<dbReference type="CDD" id="cd01823">
    <property type="entry name" value="SEST_like"/>
    <property type="match status" value="1"/>
</dbReference>
<gene>
    <name evidence="2" type="ORF">Q8814_09700</name>
</gene>